<dbReference type="EMBL" id="QAOK01000006">
    <property type="protein sequence ID" value="PTQ82163.1"/>
    <property type="molecule type" value="Genomic_DNA"/>
</dbReference>
<dbReference type="AlphaFoldDB" id="A0A2T5IEB7"/>
<dbReference type="RefSeq" id="WP_107761746.1">
    <property type="nucleotide sequence ID" value="NZ_QAOK01000006.1"/>
</dbReference>
<organism evidence="1 2">
    <name type="scientific">Nitrosospira multiformis</name>
    <dbReference type="NCBI Taxonomy" id="1231"/>
    <lineage>
        <taxon>Bacteria</taxon>
        <taxon>Pseudomonadati</taxon>
        <taxon>Pseudomonadota</taxon>
        <taxon>Betaproteobacteria</taxon>
        <taxon>Nitrosomonadales</taxon>
        <taxon>Nitrosomonadaceae</taxon>
        <taxon>Nitrosospira</taxon>
    </lineage>
</organism>
<proteinExistence type="predicted"/>
<sequence length="85" mass="9158">MRVAQQVGLLVDVAKHAKVGTTQVASSLWVNPSIMLTAVEFGIQLGGLSDETVRRHEKAGLALSHAQRLDSMLRCVADFRADLTA</sequence>
<accession>A0A2T5IEB7</accession>
<reference evidence="1 2" key="1">
    <citation type="submission" date="2018-04" db="EMBL/GenBank/DDBJ databases">
        <title>Active sludge and wastewater microbial communities from Klosterneuburg, Austria.</title>
        <authorList>
            <person name="Wagner M."/>
        </authorList>
    </citation>
    <scope>NUCLEOTIDE SEQUENCE [LARGE SCALE GENOMIC DNA]</scope>
    <source>
        <strain evidence="1 2">Nl12</strain>
    </source>
</reference>
<name>A0A2T5IEB7_9PROT</name>
<evidence type="ECO:0000313" key="1">
    <source>
        <dbReference type="EMBL" id="PTQ82163.1"/>
    </source>
</evidence>
<gene>
    <name evidence="1" type="ORF">C8R21_106144</name>
</gene>
<comment type="caution">
    <text evidence="1">The sequence shown here is derived from an EMBL/GenBank/DDBJ whole genome shotgun (WGS) entry which is preliminary data.</text>
</comment>
<dbReference type="Proteomes" id="UP000244152">
    <property type="component" value="Unassembled WGS sequence"/>
</dbReference>
<protein>
    <submittedName>
        <fullName evidence="1">Uncharacterized protein</fullName>
    </submittedName>
</protein>
<evidence type="ECO:0000313" key="2">
    <source>
        <dbReference type="Proteomes" id="UP000244152"/>
    </source>
</evidence>